<accession>Z9JWR3</accession>
<sequence length="286" mass="30679">MSTTPHSSPDPAATDAEAFSRAWQDWHRRHEERRREPLGFLAVTALHWLERTPIHLPGAPGTWRLGEDGPEVELDPGEQLVLGATVITGRHSFGPLTPGTSITAAFLDDGVAGAVEIADRGGRVILRPRRADAPYLAAYPGTPAFPPDPRWRIPARLLPDAPARTSRVGSVVEGLEQEFRSPGVLELELAGTRHRLTAFASEPDGALSVLFRDATSGESTCAVGRWLEVPPPDASGATVLDFTRAVNLPCAYTDHATCPLPPPENRLPVAVEAGERTPISRVTAAS</sequence>
<name>Z9JWR3_9MICO</name>
<dbReference type="OrthoDB" id="5493262at2"/>
<dbReference type="RefSeq" id="WP_038370767.1">
    <property type="nucleotide sequence ID" value="NZ_KK069989.1"/>
</dbReference>
<gene>
    <name evidence="1" type="ORF">BF93_11385</name>
</gene>
<reference evidence="1 2" key="1">
    <citation type="submission" date="2014-02" db="EMBL/GenBank/DDBJ databases">
        <title>Genome sequence of Brachybacterium phenoliresistens strain W13A50.</title>
        <authorList>
            <person name="Wang X."/>
        </authorList>
    </citation>
    <scope>NUCLEOTIDE SEQUENCE [LARGE SCALE GENOMIC DNA]</scope>
    <source>
        <strain evidence="1 2">W13A50</strain>
    </source>
</reference>
<protein>
    <recommendedName>
        <fullName evidence="3">DUF1684 domain-containing protein</fullName>
    </recommendedName>
</protein>
<dbReference type="AlphaFoldDB" id="Z9JWR3"/>
<dbReference type="EMBL" id="JDYK01000003">
    <property type="protein sequence ID" value="EWS82222.1"/>
    <property type="molecule type" value="Genomic_DNA"/>
</dbReference>
<dbReference type="InterPro" id="IPR012467">
    <property type="entry name" value="DUF1684"/>
</dbReference>
<dbReference type="Pfam" id="PF07920">
    <property type="entry name" value="DUF1684"/>
    <property type="match status" value="1"/>
</dbReference>
<dbReference type="HOGENOM" id="CLU_093051_0_0_11"/>
<keyword evidence="2" id="KW-1185">Reference proteome</keyword>
<evidence type="ECO:0000313" key="2">
    <source>
        <dbReference type="Proteomes" id="UP000023067"/>
    </source>
</evidence>
<dbReference type="Proteomes" id="UP000023067">
    <property type="component" value="Unassembled WGS sequence"/>
</dbReference>
<proteinExistence type="predicted"/>
<evidence type="ECO:0000313" key="1">
    <source>
        <dbReference type="EMBL" id="EWS82222.1"/>
    </source>
</evidence>
<dbReference type="PATRIC" id="fig|396014.3.peg.783"/>
<organism evidence="1 2">
    <name type="scientific">Brachybacterium phenoliresistens</name>
    <dbReference type="NCBI Taxonomy" id="396014"/>
    <lineage>
        <taxon>Bacteria</taxon>
        <taxon>Bacillati</taxon>
        <taxon>Actinomycetota</taxon>
        <taxon>Actinomycetes</taxon>
        <taxon>Micrococcales</taxon>
        <taxon>Dermabacteraceae</taxon>
        <taxon>Brachybacterium</taxon>
    </lineage>
</organism>
<dbReference type="eggNOG" id="COG3358">
    <property type="taxonomic scope" value="Bacteria"/>
</dbReference>
<dbReference type="PANTHER" id="PTHR41913">
    <property type="entry name" value="DUF1684 DOMAIN-CONTAINING PROTEIN"/>
    <property type="match status" value="1"/>
</dbReference>
<dbReference type="STRING" id="396014.BF93_11385"/>
<dbReference type="PANTHER" id="PTHR41913:SF1">
    <property type="entry name" value="DUF1684 DOMAIN-CONTAINING PROTEIN"/>
    <property type="match status" value="1"/>
</dbReference>
<evidence type="ECO:0008006" key="3">
    <source>
        <dbReference type="Google" id="ProtNLM"/>
    </source>
</evidence>
<comment type="caution">
    <text evidence="1">The sequence shown here is derived from an EMBL/GenBank/DDBJ whole genome shotgun (WGS) entry which is preliminary data.</text>
</comment>